<comment type="caution">
    <text evidence="4">The sequence shown here is derived from an EMBL/GenBank/DDBJ whole genome shotgun (WGS) entry which is preliminary data.</text>
</comment>
<gene>
    <name evidence="4" type="ORF">PXEA_LOCUS14006</name>
</gene>
<reference evidence="4" key="1">
    <citation type="submission" date="2018-11" db="EMBL/GenBank/DDBJ databases">
        <authorList>
            <consortium name="Pathogen Informatics"/>
        </authorList>
    </citation>
    <scope>NUCLEOTIDE SEQUENCE</scope>
</reference>
<evidence type="ECO:0000313" key="4">
    <source>
        <dbReference type="EMBL" id="VEL20566.1"/>
    </source>
</evidence>
<evidence type="ECO:0000259" key="3">
    <source>
        <dbReference type="Pfam" id="PF02441"/>
    </source>
</evidence>
<dbReference type="GO" id="GO:0071513">
    <property type="term" value="C:phosphopantothenoylcysteine decarboxylase complex"/>
    <property type="evidence" value="ECO:0007669"/>
    <property type="project" value="TreeGrafter"/>
</dbReference>
<dbReference type="GO" id="GO:0015937">
    <property type="term" value="P:coenzyme A biosynthetic process"/>
    <property type="evidence" value="ECO:0007669"/>
    <property type="project" value="UniProtKB-KW"/>
</dbReference>
<evidence type="ECO:0000256" key="1">
    <source>
        <dbReference type="ARBA" id="ARBA00022993"/>
    </source>
</evidence>
<dbReference type="GO" id="GO:0004633">
    <property type="term" value="F:phosphopantothenoylcysteine decarboxylase activity"/>
    <property type="evidence" value="ECO:0007669"/>
    <property type="project" value="TreeGrafter"/>
</dbReference>
<dbReference type="Pfam" id="PF02441">
    <property type="entry name" value="Flavoprotein"/>
    <property type="match status" value="1"/>
</dbReference>
<feature type="domain" description="Flavoprotein" evidence="3">
    <location>
        <begin position="30"/>
        <end position="209"/>
    </location>
</feature>
<keyword evidence="5" id="KW-1185">Reference proteome</keyword>
<organism evidence="4 5">
    <name type="scientific">Protopolystoma xenopodis</name>
    <dbReference type="NCBI Taxonomy" id="117903"/>
    <lineage>
        <taxon>Eukaryota</taxon>
        <taxon>Metazoa</taxon>
        <taxon>Spiralia</taxon>
        <taxon>Lophotrochozoa</taxon>
        <taxon>Platyhelminthes</taxon>
        <taxon>Monogenea</taxon>
        <taxon>Polyopisthocotylea</taxon>
        <taxon>Polystomatidea</taxon>
        <taxon>Polystomatidae</taxon>
        <taxon>Protopolystoma</taxon>
    </lineage>
</organism>
<dbReference type="AlphaFoldDB" id="A0A448WUL9"/>
<evidence type="ECO:0000256" key="2">
    <source>
        <dbReference type="ARBA" id="ARBA00038350"/>
    </source>
</evidence>
<accession>A0A448WUL9</accession>
<dbReference type="OrthoDB" id="1532798at2759"/>
<keyword evidence="1" id="KW-0173">Coenzyme A biosynthesis</keyword>
<protein>
    <recommendedName>
        <fullName evidence="3">Flavoprotein domain-containing protein</fullName>
    </recommendedName>
</protein>
<name>A0A448WUL9_9PLAT</name>
<dbReference type="PANTHER" id="PTHR14359">
    <property type="entry name" value="HOMO-OLIGOMERIC FLAVIN CONTAINING CYS DECARBOXYLASE FAMILY"/>
    <property type="match status" value="1"/>
</dbReference>
<dbReference type="Proteomes" id="UP000784294">
    <property type="component" value="Unassembled WGS sequence"/>
</dbReference>
<dbReference type="Gene3D" id="3.40.50.1950">
    <property type="entry name" value="Flavin prenyltransferase-like"/>
    <property type="match status" value="1"/>
</dbReference>
<dbReference type="EMBL" id="CAAALY010047062">
    <property type="protein sequence ID" value="VEL20566.1"/>
    <property type="molecule type" value="Genomic_DNA"/>
</dbReference>
<dbReference type="GO" id="GO:0010181">
    <property type="term" value="F:FMN binding"/>
    <property type="evidence" value="ECO:0007669"/>
    <property type="project" value="TreeGrafter"/>
</dbReference>
<dbReference type="PANTHER" id="PTHR14359:SF6">
    <property type="entry name" value="PHOSPHOPANTOTHENOYLCYSTEINE DECARBOXYLASE"/>
    <property type="match status" value="1"/>
</dbReference>
<comment type="similarity">
    <text evidence="2">Belongs to the HFCD (homooligomeric flavin containing Cys decarboxylase) superfamily.</text>
</comment>
<dbReference type="SUPFAM" id="SSF52507">
    <property type="entry name" value="Homo-oligomeric flavin-containing Cys decarboxylases, HFCD"/>
    <property type="match status" value="1"/>
</dbReference>
<evidence type="ECO:0000313" key="5">
    <source>
        <dbReference type="Proteomes" id="UP000784294"/>
    </source>
</evidence>
<dbReference type="InterPro" id="IPR036551">
    <property type="entry name" value="Flavin_trans-like"/>
</dbReference>
<proteinExistence type="inferred from homology"/>
<dbReference type="InterPro" id="IPR003382">
    <property type="entry name" value="Flavoprotein"/>
</dbReference>
<sequence>MHEGIFKVLFLREFEDTLMSSHECDRSPRKRILLGVTASVAAIKTQLLLNLLINNDYDVEVVATDASLYFFDQNKIPVRIHKTADEMCCWKTRGDPVLHINLRNWADILLIAPLSANTLAKISNGIADNLLTCIARAWWWSNKQERKPAFFAPAMNTQMWEHPLTCEHIDVLVHKLHWTQIPPISKVLICGEHGIGAMEEPENIVSTIKTFFLN</sequence>